<dbReference type="RefSeq" id="WP_265047983.1">
    <property type="nucleotide sequence ID" value="NZ_CP100390.1"/>
</dbReference>
<feature type="domain" description="Mce/MlaD" evidence="1">
    <location>
        <begin position="46"/>
        <end position="136"/>
    </location>
</feature>
<evidence type="ECO:0000313" key="3">
    <source>
        <dbReference type="Proteomes" id="UP001163739"/>
    </source>
</evidence>
<evidence type="ECO:0000259" key="1">
    <source>
        <dbReference type="Pfam" id="PF02470"/>
    </source>
</evidence>
<reference evidence="2" key="1">
    <citation type="submission" date="2022-06" db="EMBL/GenBank/DDBJ databases">
        <title>Alkalimarinus sp. nov., isolated from gut of a Alitta virens.</title>
        <authorList>
            <person name="Yang A.I."/>
            <person name="Shin N.-R."/>
        </authorList>
    </citation>
    <scope>NUCLEOTIDE SEQUENCE</scope>
    <source>
        <strain evidence="2">A2M4</strain>
    </source>
</reference>
<dbReference type="Pfam" id="PF02470">
    <property type="entry name" value="MlaD"/>
    <property type="match status" value="1"/>
</dbReference>
<dbReference type="EMBL" id="CP100390">
    <property type="protein sequence ID" value="UZE96498.1"/>
    <property type="molecule type" value="Genomic_DNA"/>
</dbReference>
<name>A0ABY6N347_9ALTE</name>
<keyword evidence="3" id="KW-1185">Reference proteome</keyword>
<protein>
    <submittedName>
        <fullName evidence="2">MlaD family protein</fullName>
    </submittedName>
</protein>
<organism evidence="2 3">
    <name type="scientific">Alkalimarinus alittae</name>
    <dbReference type="NCBI Taxonomy" id="2961619"/>
    <lineage>
        <taxon>Bacteria</taxon>
        <taxon>Pseudomonadati</taxon>
        <taxon>Pseudomonadota</taxon>
        <taxon>Gammaproteobacteria</taxon>
        <taxon>Alteromonadales</taxon>
        <taxon>Alteromonadaceae</taxon>
        <taxon>Alkalimarinus</taxon>
    </lineage>
</organism>
<accession>A0ABY6N347</accession>
<dbReference type="InterPro" id="IPR003399">
    <property type="entry name" value="Mce/MlaD"/>
</dbReference>
<gene>
    <name evidence="2" type="ORF">NKI27_01745</name>
</gene>
<dbReference type="PANTHER" id="PTHR33371:SF4">
    <property type="entry name" value="INTERMEMBRANE PHOSPHOLIPID TRANSPORT SYSTEM BINDING PROTEIN MLAD"/>
    <property type="match status" value="1"/>
</dbReference>
<proteinExistence type="predicted"/>
<evidence type="ECO:0000313" key="2">
    <source>
        <dbReference type="EMBL" id="UZE96498.1"/>
    </source>
</evidence>
<dbReference type="InterPro" id="IPR052336">
    <property type="entry name" value="MlaD_Phospholipid_Transporter"/>
</dbReference>
<dbReference type="PANTHER" id="PTHR33371">
    <property type="entry name" value="INTERMEMBRANE PHOSPHOLIPID TRANSPORT SYSTEM BINDING PROTEIN MLAD-RELATED"/>
    <property type="match status" value="1"/>
</dbReference>
<sequence length="333" mass="35799">MSQKMSARAIGLFTIGAALSAVIGILLFGNGDLFKQQDRIEMVFSGSVKGLSVGSSITYRGVRIGEVESINISLYEGENNINIRVVGVIVQQQEDGSLFKFSTDRNVIYTTLIKQGVRAQLVQENLVTGRLQIQLEFFEDQPGYAPPSQSGFIVIPTVPSEIEILGETLTKLVGQLDGLPIKDIANNLAAVAEGMNNMVNSSDVKKSLGNLSSSLAHLNSLLGQLDQDKGVITDELMAATRAVRGMADSVAAAADKSQPLFVGAAGSLKKLDQLLAQSSKTLSTYEKLVQPGSELSLTLVQTLQSFERASEQVRQLAETLQRNPESILTGKQR</sequence>
<dbReference type="Proteomes" id="UP001163739">
    <property type="component" value="Chromosome"/>
</dbReference>